<evidence type="ECO:0000313" key="2">
    <source>
        <dbReference type="EMBL" id="EMZ27824.1"/>
    </source>
</evidence>
<dbReference type="eggNOG" id="COG4905">
    <property type="taxonomic scope" value="Bacteria"/>
</dbReference>
<dbReference type="PATRIC" id="fig|1235802.3.peg.2309"/>
<proteinExistence type="predicted"/>
<keyword evidence="3" id="KW-1185">Reference proteome</keyword>
<reference evidence="2 3" key="1">
    <citation type="journal article" date="2014" name="Genome Announc.">
        <title>Draft genome sequences of the altered schaedler flora, a defined bacterial community from gnotobiotic mice.</title>
        <authorList>
            <person name="Wannemuehler M.J."/>
            <person name="Overstreet A.M."/>
            <person name="Ward D.V."/>
            <person name="Phillips G.J."/>
        </authorList>
    </citation>
    <scope>NUCLEOTIDE SEQUENCE [LARGE SCALE GENOMIC DNA]</scope>
    <source>
        <strain evidence="2 3">ASF492</strain>
    </source>
</reference>
<evidence type="ECO:0000313" key="3">
    <source>
        <dbReference type="Proteomes" id="UP000012589"/>
    </source>
</evidence>
<feature type="transmembrane region" description="Helical" evidence="1">
    <location>
        <begin position="39"/>
        <end position="60"/>
    </location>
</feature>
<dbReference type="Proteomes" id="UP000012589">
    <property type="component" value="Unassembled WGS sequence"/>
</dbReference>
<feature type="transmembrane region" description="Helical" evidence="1">
    <location>
        <begin position="261"/>
        <end position="281"/>
    </location>
</feature>
<comment type="caution">
    <text evidence="2">The sequence shown here is derived from an EMBL/GenBank/DDBJ whole genome shotgun (WGS) entry which is preliminary data.</text>
</comment>
<name>N2ATJ4_9FIRM</name>
<dbReference type="STRING" id="1235802.C823_02173"/>
<feature type="transmembrane region" description="Helical" evidence="1">
    <location>
        <begin position="66"/>
        <end position="85"/>
    </location>
</feature>
<gene>
    <name evidence="2" type="ORF">C823_02173</name>
</gene>
<feature type="transmembrane region" description="Helical" evidence="1">
    <location>
        <begin position="334"/>
        <end position="355"/>
    </location>
</feature>
<feature type="transmembrane region" description="Helical" evidence="1">
    <location>
        <begin position="6"/>
        <end position="27"/>
    </location>
</feature>
<keyword evidence="1" id="KW-0472">Membrane</keyword>
<evidence type="ECO:0000256" key="1">
    <source>
        <dbReference type="SAM" id="Phobius"/>
    </source>
</evidence>
<sequence>MEYTFYEMVLLFFTYSFLAWMGETAVATLKEKDFKNRGFVSGPFCFVYGFTGVLMTVFLQDLQTDTIFLFLGCMIVATAVEWYTGKLLARMKQKKWWDYSDKKWNFDGYICLQYSLLWGLIGFFAVRYGNGLVLGLYELLPESVTKIAVWVLLTYGCMDMAGSVISVYHMEEKLPGLLRWNRTLQKWTYRLTAGLSGHVEERFVRSYPSMLQKQEDEEDEEKCSLVQLFWLFLIGAFLGDLVETVFCRLTAGVWMSRSSLVWGPFSVVWGLAIALATALLYKDRDKQDRSIFWTGVFLGGAYEYICSVFTELCFGKVFWDYSDIPFNLGGRINLLYCFFWGIAAVVWIKTLYPHIARWIALLLSKTGWMLTGAAVLFLAVNLCISVLALVRYDTRADGKRAESKWERSMDANFDDERMERIYPNAIAADES</sequence>
<dbReference type="InterPro" id="IPR010540">
    <property type="entry name" value="CmpB_TMEM229"/>
</dbReference>
<feature type="transmembrane region" description="Helical" evidence="1">
    <location>
        <begin position="106"/>
        <end position="127"/>
    </location>
</feature>
<dbReference type="EMBL" id="AQFT01000067">
    <property type="protein sequence ID" value="EMZ27824.1"/>
    <property type="molecule type" value="Genomic_DNA"/>
</dbReference>
<keyword evidence="1" id="KW-0812">Transmembrane</keyword>
<protein>
    <submittedName>
        <fullName evidence="2">Uncharacterized protein</fullName>
    </submittedName>
</protein>
<dbReference type="HOGENOM" id="CLU_051143_0_0_9"/>
<organism evidence="2 3">
    <name type="scientific">Eubacterium plexicaudatum ASF492</name>
    <dbReference type="NCBI Taxonomy" id="1235802"/>
    <lineage>
        <taxon>Bacteria</taxon>
        <taxon>Bacillati</taxon>
        <taxon>Bacillota</taxon>
        <taxon>Clostridia</taxon>
        <taxon>Eubacteriales</taxon>
        <taxon>Eubacteriaceae</taxon>
        <taxon>Eubacterium</taxon>
    </lineage>
</organism>
<dbReference type="OrthoDB" id="9789229at2"/>
<feature type="transmembrane region" description="Helical" evidence="1">
    <location>
        <begin position="147"/>
        <end position="170"/>
    </location>
</feature>
<accession>N2ATJ4</accession>
<keyword evidence="1" id="KW-1133">Transmembrane helix</keyword>
<feature type="transmembrane region" description="Helical" evidence="1">
    <location>
        <begin position="367"/>
        <end position="390"/>
    </location>
</feature>
<dbReference type="AlphaFoldDB" id="N2ATJ4"/>
<dbReference type="Pfam" id="PF06541">
    <property type="entry name" value="ABC_trans_CmpB"/>
    <property type="match status" value="2"/>
</dbReference>